<proteinExistence type="predicted"/>
<dbReference type="EMBL" id="DTCK01000041">
    <property type="protein sequence ID" value="HGQ36523.1"/>
    <property type="molecule type" value="Genomic_DNA"/>
</dbReference>
<gene>
    <name evidence="3" type="ORF">ENU08_05825</name>
    <name evidence="2" type="ORF">ENU41_07640</name>
</gene>
<name>A0A7C4NMZ4_9CREN</name>
<protein>
    <submittedName>
        <fullName evidence="3">Uncharacterized protein</fullName>
    </submittedName>
</protein>
<organism evidence="3">
    <name type="scientific">Ignisphaera aggregans</name>
    <dbReference type="NCBI Taxonomy" id="334771"/>
    <lineage>
        <taxon>Archaea</taxon>
        <taxon>Thermoproteota</taxon>
        <taxon>Thermoprotei</taxon>
        <taxon>Desulfurococcales</taxon>
        <taxon>Desulfurococcaceae</taxon>
        <taxon>Ignisphaera</taxon>
    </lineage>
</organism>
<feature type="region of interest" description="Disordered" evidence="1">
    <location>
        <begin position="191"/>
        <end position="226"/>
    </location>
</feature>
<evidence type="ECO:0000313" key="3">
    <source>
        <dbReference type="EMBL" id="HGQ64747.1"/>
    </source>
</evidence>
<sequence>MNNNEVQEIEVEFYIPHEIRLDDIATITLYRKVSLETFYESKEVLNSFQDNEDFFIAWLSKISFSRGYPVARAVIKVNNTIVEALLSSDKLKYFIDSPYISRIRRIYMIQNLKSSVSKLNTSTNQDGENVYTSLDQEKSALANILQDLSNDELYIFFSPINVIDPSKADALVLETDRGIVFLRLDSIPRVPSSTTTTKNTVKKKKSRGSKKKKKKRRTRRRSKSSS</sequence>
<dbReference type="AlphaFoldDB" id="A0A7C4NMZ4"/>
<accession>A0A7C4NMZ4</accession>
<evidence type="ECO:0000256" key="1">
    <source>
        <dbReference type="SAM" id="MobiDB-lite"/>
    </source>
</evidence>
<reference evidence="3" key="1">
    <citation type="journal article" date="2020" name="mSystems">
        <title>Genome- and Community-Level Interaction Insights into Carbon Utilization and Element Cycling Functions of Hydrothermarchaeota in Hydrothermal Sediment.</title>
        <authorList>
            <person name="Zhou Z."/>
            <person name="Liu Y."/>
            <person name="Xu W."/>
            <person name="Pan J."/>
            <person name="Luo Z.H."/>
            <person name="Li M."/>
        </authorList>
    </citation>
    <scope>NUCLEOTIDE SEQUENCE [LARGE SCALE GENOMIC DNA]</scope>
    <source>
        <strain evidence="3">SpSt-637</strain>
        <strain evidence="2">SpSt-667</strain>
    </source>
</reference>
<comment type="caution">
    <text evidence="3">The sequence shown here is derived from an EMBL/GenBank/DDBJ whole genome shotgun (WGS) entry which is preliminary data.</text>
</comment>
<evidence type="ECO:0000313" key="2">
    <source>
        <dbReference type="EMBL" id="HGQ36523.1"/>
    </source>
</evidence>
<dbReference type="EMBL" id="DTBD01000050">
    <property type="protein sequence ID" value="HGQ64747.1"/>
    <property type="molecule type" value="Genomic_DNA"/>
</dbReference>
<feature type="compositionally biased region" description="Basic residues" evidence="1">
    <location>
        <begin position="200"/>
        <end position="226"/>
    </location>
</feature>